<keyword evidence="3" id="KW-0949">S-adenosyl-L-methionine</keyword>
<dbReference type="Gene3D" id="3.40.50.150">
    <property type="entry name" value="Vaccinia Virus protein VP39"/>
    <property type="match status" value="1"/>
</dbReference>
<evidence type="ECO:0000256" key="3">
    <source>
        <dbReference type="ARBA" id="ARBA00022691"/>
    </source>
</evidence>
<keyword evidence="2" id="KW-0808">Transferase</keyword>
<name>A0A8K0EZB6_BRALA</name>
<evidence type="ECO:0000256" key="2">
    <source>
        <dbReference type="ARBA" id="ARBA00022679"/>
    </source>
</evidence>
<dbReference type="InterPro" id="IPR008854">
    <property type="entry name" value="TPMT"/>
</dbReference>
<evidence type="ECO:0000313" key="5">
    <source>
        <dbReference type="Proteomes" id="UP000838412"/>
    </source>
</evidence>
<dbReference type="Pfam" id="PF05724">
    <property type="entry name" value="TPMT"/>
    <property type="match status" value="1"/>
</dbReference>
<keyword evidence="1" id="KW-0489">Methyltransferase</keyword>
<dbReference type="Proteomes" id="UP000838412">
    <property type="component" value="Chromosome 6"/>
</dbReference>
<dbReference type="PANTHER" id="PTHR10259:SF11">
    <property type="entry name" value="THIOPURINE S-METHYLTRANSFERASE"/>
    <property type="match status" value="1"/>
</dbReference>
<dbReference type="PANTHER" id="PTHR10259">
    <property type="entry name" value="THIOPURINE S-METHYLTRANSFERASE"/>
    <property type="match status" value="1"/>
</dbReference>
<protein>
    <submittedName>
        <fullName evidence="4">TPMT protein</fullName>
    </submittedName>
</protein>
<organism evidence="4 5">
    <name type="scientific">Branchiostoma lanceolatum</name>
    <name type="common">Common lancelet</name>
    <name type="synonym">Amphioxus lanceolatum</name>
    <dbReference type="NCBI Taxonomy" id="7740"/>
    <lineage>
        <taxon>Eukaryota</taxon>
        <taxon>Metazoa</taxon>
        <taxon>Chordata</taxon>
        <taxon>Cephalochordata</taxon>
        <taxon>Leptocardii</taxon>
        <taxon>Amphioxiformes</taxon>
        <taxon>Branchiostomatidae</taxon>
        <taxon>Branchiostoma</taxon>
    </lineage>
</organism>
<proteinExistence type="predicted"/>
<dbReference type="AlphaFoldDB" id="A0A8K0EZB6"/>
<evidence type="ECO:0000256" key="1">
    <source>
        <dbReference type="ARBA" id="ARBA00022603"/>
    </source>
</evidence>
<evidence type="ECO:0000313" key="4">
    <source>
        <dbReference type="EMBL" id="CAH1268084.1"/>
    </source>
</evidence>
<dbReference type="EMBL" id="OV696691">
    <property type="protein sequence ID" value="CAH1268084.1"/>
    <property type="molecule type" value="Genomic_DNA"/>
</dbReference>
<dbReference type="PROSITE" id="PS51585">
    <property type="entry name" value="SAM_MT_TPMT"/>
    <property type="match status" value="1"/>
</dbReference>
<gene>
    <name evidence="4" type="primary">TPMT</name>
    <name evidence="4" type="ORF">BLAG_LOCUS21150</name>
</gene>
<sequence length="236" mass="26664">MSAMDDFPSEKPGVRKLHQWEKGWQKSKDAGKNPPFHVNGMLSKHLEQLTGGRSGLKFLFPLCGKAVDMKWLADQGHTIVGVEGVEDGVQQFFQEVAIQPTVTDEPSVNGKLYQGMEGRISICICDYFNFTSAVKGQFDAIWDRGAFVAINEVDRERYIQLMKTLLKPDGRCLMEVMNYDPSLFPGPPHNVPEDELKQLVGGDMTLVENLDRTEDMGKWFSLPWIKTAYYLIKATN</sequence>
<dbReference type="FunFam" id="3.40.50.150:FF:000967">
    <property type="match status" value="1"/>
</dbReference>
<keyword evidence="5" id="KW-1185">Reference proteome</keyword>
<dbReference type="InterPro" id="IPR029063">
    <property type="entry name" value="SAM-dependent_MTases_sf"/>
</dbReference>
<reference evidence="4" key="1">
    <citation type="submission" date="2022-01" db="EMBL/GenBank/DDBJ databases">
        <authorList>
            <person name="Braso-Vives M."/>
        </authorList>
    </citation>
    <scope>NUCLEOTIDE SEQUENCE</scope>
</reference>
<dbReference type="OrthoDB" id="276151at2759"/>
<dbReference type="GO" id="GO:0032259">
    <property type="term" value="P:methylation"/>
    <property type="evidence" value="ECO:0007669"/>
    <property type="project" value="UniProtKB-KW"/>
</dbReference>
<dbReference type="SUPFAM" id="SSF53335">
    <property type="entry name" value="S-adenosyl-L-methionine-dependent methyltransferases"/>
    <property type="match status" value="1"/>
</dbReference>
<accession>A0A8K0EZB6</accession>
<dbReference type="GO" id="GO:0008119">
    <property type="term" value="F:thiopurine S-methyltransferase activity"/>
    <property type="evidence" value="ECO:0007669"/>
    <property type="project" value="TreeGrafter"/>
</dbReference>